<name>A0A163MHH5_ABSGL</name>
<dbReference type="EMBL" id="LT554417">
    <property type="protein sequence ID" value="SAM05009.1"/>
    <property type="molecule type" value="Genomic_DNA"/>
</dbReference>
<dbReference type="InParanoid" id="A0A163MHH5"/>
<evidence type="ECO:0000256" key="1">
    <source>
        <dbReference type="ARBA" id="ARBA00004123"/>
    </source>
</evidence>
<dbReference type="InterPro" id="IPR004827">
    <property type="entry name" value="bZIP"/>
</dbReference>
<dbReference type="Proteomes" id="UP000078561">
    <property type="component" value="Unassembled WGS sequence"/>
</dbReference>
<dbReference type="OrthoDB" id="2593073at2759"/>
<feature type="region of interest" description="Disordered" evidence="4">
    <location>
        <begin position="142"/>
        <end position="164"/>
    </location>
</feature>
<dbReference type="GO" id="GO:0001228">
    <property type="term" value="F:DNA-binding transcription activator activity, RNA polymerase II-specific"/>
    <property type="evidence" value="ECO:0007669"/>
    <property type="project" value="TreeGrafter"/>
</dbReference>
<proteinExistence type="predicted"/>
<dbReference type="Pfam" id="PF00170">
    <property type="entry name" value="bZIP_1"/>
    <property type="match status" value="1"/>
</dbReference>
<dbReference type="InterPro" id="IPR046347">
    <property type="entry name" value="bZIP_sf"/>
</dbReference>
<feature type="compositionally biased region" description="Low complexity" evidence="4">
    <location>
        <begin position="144"/>
        <end position="157"/>
    </location>
</feature>
<evidence type="ECO:0000313" key="7">
    <source>
        <dbReference type="Proteomes" id="UP000078561"/>
    </source>
</evidence>
<reference evidence="6" key="1">
    <citation type="submission" date="2016-04" db="EMBL/GenBank/DDBJ databases">
        <authorList>
            <person name="Evans L.H."/>
            <person name="Alamgir A."/>
            <person name="Owens N."/>
            <person name="Weber N.D."/>
            <person name="Virtaneva K."/>
            <person name="Barbian K."/>
            <person name="Babar A."/>
            <person name="Rosenke K."/>
        </authorList>
    </citation>
    <scope>NUCLEOTIDE SEQUENCE [LARGE SCALE GENOMIC DNA]</scope>
    <source>
        <strain evidence="6">CBS 101.48</strain>
    </source>
</reference>
<dbReference type="PROSITE" id="PS50217">
    <property type="entry name" value="BZIP"/>
    <property type="match status" value="1"/>
</dbReference>
<dbReference type="InterPro" id="IPR050936">
    <property type="entry name" value="AP-1-like"/>
</dbReference>
<dbReference type="CDD" id="cd14688">
    <property type="entry name" value="bZIP_YAP"/>
    <property type="match status" value="1"/>
</dbReference>
<evidence type="ECO:0000313" key="6">
    <source>
        <dbReference type="EMBL" id="SAM05009.1"/>
    </source>
</evidence>
<feature type="domain" description="BZIP" evidence="5">
    <location>
        <begin position="34"/>
        <end position="85"/>
    </location>
</feature>
<evidence type="ECO:0000256" key="2">
    <source>
        <dbReference type="ARBA" id="ARBA00023242"/>
    </source>
</evidence>
<dbReference type="GO" id="GO:0000976">
    <property type="term" value="F:transcription cis-regulatory region binding"/>
    <property type="evidence" value="ECO:0007669"/>
    <property type="project" value="InterPro"/>
</dbReference>
<evidence type="ECO:0000259" key="5">
    <source>
        <dbReference type="PROSITE" id="PS50217"/>
    </source>
</evidence>
<dbReference type="Gene3D" id="1.20.5.170">
    <property type="match status" value="1"/>
</dbReference>
<dbReference type="SUPFAM" id="SSF57959">
    <property type="entry name" value="Leucine zipper domain"/>
    <property type="match status" value="1"/>
</dbReference>
<keyword evidence="2" id="KW-0539">Nucleus</keyword>
<dbReference type="PANTHER" id="PTHR40621:SF6">
    <property type="entry name" value="AP-1-LIKE TRANSCRIPTION FACTOR YAP1-RELATED"/>
    <property type="match status" value="1"/>
</dbReference>
<dbReference type="AlphaFoldDB" id="A0A163MHH5"/>
<feature type="region of interest" description="Disordered" evidence="4">
    <location>
        <begin position="1"/>
        <end position="44"/>
    </location>
</feature>
<organism evidence="6">
    <name type="scientific">Absidia glauca</name>
    <name type="common">Pin mould</name>
    <dbReference type="NCBI Taxonomy" id="4829"/>
    <lineage>
        <taxon>Eukaryota</taxon>
        <taxon>Fungi</taxon>
        <taxon>Fungi incertae sedis</taxon>
        <taxon>Mucoromycota</taxon>
        <taxon>Mucoromycotina</taxon>
        <taxon>Mucoromycetes</taxon>
        <taxon>Mucorales</taxon>
        <taxon>Cunninghamellaceae</taxon>
        <taxon>Absidia</taxon>
    </lineage>
</organism>
<gene>
    <name evidence="6" type="primary">ABSGL_10875.1 scaffold 12033</name>
</gene>
<dbReference type="InterPro" id="IPR021833">
    <property type="entry name" value="DUF3425"/>
</dbReference>
<dbReference type="OMA" id="CPHINED"/>
<comment type="subcellular location">
    <subcellularLocation>
        <location evidence="1">Nucleus</location>
    </subcellularLocation>
</comment>
<dbReference type="PANTHER" id="PTHR40621">
    <property type="entry name" value="TRANSCRIPTION FACTOR KAPC-RELATED"/>
    <property type="match status" value="1"/>
</dbReference>
<dbReference type="Pfam" id="PF11905">
    <property type="entry name" value="DUF3425"/>
    <property type="match status" value="1"/>
</dbReference>
<protein>
    <recommendedName>
        <fullName evidence="5">BZIP domain-containing protein</fullName>
    </recommendedName>
</protein>
<evidence type="ECO:0000256" key="3">
    <source>
        <dbReference type="SAM" id="Coils"/>
    </source>
</evidence>
<dbReference type="GO" id="GO:0090575">
    <property type="term" value="C:RNA polymerase II transcription regulator complex"/>
    <property type="evidence" value="ECO:0007669"/>
    <property type="project" value="TreeGrafter"/>
</dbReference>
<dbReference type="SMART" id="SM00338">
    <property type="entry name" value="BRLZ"/>
    <property type="match status" value="1"/>
</dbReference>
<evidence type="ECO:0000256" key="4">
    <source>
        <dbReference type="SAM" id="MobiDB-lite"/>
    </source>
</evidence>
<accession>A0A163MHH5</accession>
<keyword evidence="3" id="KW-0175">Coiled coil</keyword>
<dbReference type="PROSITE" id="PS00036">
    <property type="entry name" value="BZIP_BASIC"/>
    <property type="match status" value="1"/>
</dbReference>
<dbReference type="STRING" id="4829.A0A163MHH5"/>
<keyword evidence="7" id="KW-1185">Reference proteome</keyword>
<feature type="coiled-coil region" evidence="3">
    <location>
        <begin position="46"/>
        <end position="87"/>
    </location>
</feature>
<sequence>MDSAANSSAFLPPDIPHVKKKPGRKPNPTTPAIRKAQNRAAQRAFRERKMKHMKELEIDTKRLLQEQDKYLERNQQLSRENDSLKWENWYLKGVVLSLQLVCFKSKLHIPKHTPHVEDQELQALALSTPPAVVASYVEMTRRCSSPNNNDTSNSSNHNRSDRPNVSVHLQGASLHYDRNEPPRFHGHSSGNHAAYNHTFTANDDTDDARPIMLVPGVMDNNLAAIQALRLRLRLESAIIREKSSSHTITPTALQIAVPHDQRIDLIPTPHMRDRMIIFRDLFDLDGCLHLLASEAVFHGGDPSVAANWEVPTRFFEKYWFLTTDYTQQRTCPPWKTDPIDALLATCDPHLYSVMDHHAQKDTHDHLQDNPPMYPWNGPYPFSSEEHPLVSDEHPMAHLDPPR</sequence>